<accession>A0A3G8ZHX5</accession>
<dbReference type="KEGG" id="nak:EH165_01170"/>
<dbReference type="InterPro" id="IPR027595">
    <property type="entry name" value="CHP04338"/>
</dbReference>
<sequence>MRIFDRSDNYPLLQIAGSTITIPVERKFASVDNVQIYCDAFLALRWVRETWPRAQVPVVVRRRSGQQAAHYERAAATIAVPGHVNASAWAMRELVVLHELAHHLAPAGEQTHGPEFVGRLVHIVGEIIGPEAQLMLRVTMSDMGARVG</sequence>
<dbReference type="Proteomes" id="UP000268084">
    <property type="component" value="Chromosome"/>
</dbReference>
<dbReference type="OrthoDB" id="4380275at2"/>
<evidence type="ECO:0000313" key="2">
    <source>
        <dbReference type="Proteomes" id="UP000268084"/>
    </source>
</evidence>
<protein>
    <submittedName>
        <fullName evidence="1">TIGR04338 family metallohydrolase</fullName>
    </submittedName>
</protein>
<evidence type="ECO:0000313" key="1">
    <source>
        <dbReference type="EMBL" id="AZI56982.1"/>
    </source>
</evidence>
<dbReference type="EMBL" id="CP034170">
    <property type="protein sequence ID" value="AZI56982.1"/>
    <property type="molecule type" value="Genomic_DNA"/>
</dbReference>
<dbReference type="NCBIfam" id="TIGR04338">
    <property type="entry name" value="HEXXH_Rv0185"/>
    <property type="match status" value="1"/>
</dbReference>
<name>A0A3G8ZHX5_9ACTN</name>
<reference evidence="1 2" key="1">
    <citation type="submission" date="2018-11" db="EMBL/GenBank/DDBJ databases">
        <authorList>
            <person name="Da X."/>
        </authorList>
    </citation>
    <scope>NUCLEOTIDE SEQUENCE [LARGE SCALE GENOMIC DNA]</scope>
    <source>
        <strain evidence="1 2">S14-144</strain>
    </source>
</reference>
<keyword evidence="1" id="KW-0378">Hydrolase</keyword>
<gene>
    <name evidence="1" type="ORF">EH165_01170</name>
</gene>
<dbReference type="AlphaFoldDB" id="A0A3G8ZHX5"/>
<organism evidence="1 2">
    <name type="scientific">Nakamurella antarctica</name>
    <dbReference type="NCBI Taxonomy" id="1902245"/>
    <lineage>
        <taxon>Bacteria</taxon>
        <taxon>Bacillati</taxon>
        <taxon>Actinomycetota</taxon>
        <taxon>Actinomycetes</taxon>
        <taxon>Nakamurellales</taxon>
        <taxon>Nakamurellaceae</taxon>
        <taxon>Nakamurella</taxon>
    </lineage>
</organism>
<reference evidence="1 2" key="2">
    <citation type="submission" date="2018-12" db="EMBL/GenBank/DDBJ databases">
        <title>Nakamurella antarcticus sp. nov., isolated from Antarctica South Shetland Islands soil.</title>
        <authorList>
            <person name="Peng F."/>
        </authorList>
    </citation>
    <scope>NUCLEOTIDE SEQUENCE [LARGE SCALE GENOMIC DNA]</scope>
    <source>
        <strain evidence="1 2">S14-144</strain>
    </source>
</reference>
<proteinExistence type="predicted"/>
<keyword evidence="2" id="KW-1185">Reference proteome</keyword>
<dbReference type="GO" id="GO:0016787">
    <property type="term" value="F:hydrolase activity"/>
    <property type="evidence" value="ECO:0007669"/>
    <property type="project" value="UniProtKB-KW"/>
</dbReference>